<organism evidence="2 3">
    <name type="scientific">Streptomyces minutiscleroticus</name>
    <dbReference type="NCBI Taxonomy" id="68238"/>
    <lineage>
        <taxon>Bacteria</taxon>
        <taxon>Bacillati</taxon>
        <taxon>Actinomycetota</taxon>
        <taxon>Actinomycetes</taxon>
        <taxon>Kitasatosporales</taxon>
        <taxon>Streptomycetaceae</taxon>
        <taxon>Streptomyces</taxon>
    </lineage>
</organism>
<proteinExistence type="predicted"/>
<reference evidence="2" key="1">
    <citation type="journal article" date="2014" name="Int. J. Syst. Evol. Microbiol.">
        <title>Complete genome sequence of Corynebacterium casei LMG S-19264T (=DSM 44701T), isolated from a smear-ripened cheese.</title>
        <authorList>
            <consortium name="US DOE Joint Genome Institute (JGI-PGF)"/>
            <person name="Walter F."/>
            <person name="Albersmeier A."/>
            <person name="Kalinowski J."/>
            <person name="Ruckert C."/>
        </authorList>
    </citation>
    <scope>NUCLEOTIDE SEQUENCE</scope>
    <source>
        <strain evidence="2">JCM 4790</strain>
    </source>
</reference>
<dbReference type="EMBL" id="BMVU01000005">
    <property type="protein sequence ID" value="GGX64984.1"/>
    <property type="molecule type" value="Genomic_DNA"/>
</dbReference>
<dbReference type="Proteomes" id="UP000619244">
    <property type="component" value="Unassembled WGS sequence"/>
</dbReference>
<sequence length="71" mass="7715">MGRLQDEGGRSPLSHVFDHVRRQFGHCQLGLLRDGRDPPLPEGEPDPLSNPISSGTARNGITLRKRGSASL</sequence>
<feature type="compositionally biased region" description="Polar residues" evidence="1">
    <location>
        <begin position="50"/>
        <end position="59"/>
    </location>
</feature>
<reference evidence="2" key="2">
    <citation type="submission" date="2020-09" db="EMBL/GenBank/DDBJ databases">
        <authorList>
            <person name="Sun Q."/>
            <person name="Ohkuma M."/>
        </authorList>
    </citation>
    <scope>NUCLEOTIDE SEQUENCE</scope>
    <source>
        <strain evidence="2">JCM 4790</strain>
    </source>
</reference>
<feature type="region of interest" description="Disordered" evidence="1">
    <location>
        <begin position="30"/>
        <end position="71"/>
    </location>
</feature>
<comment type="caution">
    <text evidence="2">The sequence shown here is derived from an EMBL/GenBank/DDBJ whole genome shotgun (WGS) entry which is preliminary data.</text>
</comment>
<protein>
    <submittedName>
        <fullName evidence="2">Uncharacterized protein</fullName>
    </submittedName>
</protein>
<evidence type="ECO:0000313" key="3">
    <source>
        <dbReference type="Proteomes" id="UP000619244"/>
    </source>
</evidence>
<keyword evidence="3" id="KW-1185">Reference proteome</keyword>
<evidence type="ECO:0000256" key="1">
    <source>
        <dbReference type="SAM" id="MobiDB-lite"/>
    </source>
</evidence>
<gene>
    <name evidence="2" type="ORF">GCM10010358_19200</name>
</gene>
<name>A0A918KJK6_9ACTN</name>
<dbReference type="AlphaFoldDB" id="A0A918KJK6"/>
<evidence type="ECO:0000313" key="2">
    <source>
        <dbReference type="EMBL" id="GGX64984.1"/>
    </source>
</evidence>
<accession>A0A918KJK6</accession>